<dbReference type="CDD" id="cd00038">
    <property type="entry name" value="CAP_ED"/>
    <property type="match status" value="1"/>
</dbReference>
<dbReference type="InterPro" id="IPR051413">
    <property type="entry name" value="K/Na_HCN_channel"/>
</dbReference>
<feature type="domain" description="Cyclic nucleotide-binding" evidence="1">
    <location>
        <begin position="43"/>
        <end position="104"/>
    </location>
</feature>
<dbReference type="Gene3D" id="2.60.120.10">
    <property type="entry name" value="Jelly Rolls"/>
    <property type="match status" value="1"/>
</dbReference>
<evidence type="ECO:0000313" key="3">
    <source>
        <dbReference type="Proteomes" id="UP001162156"/>
    </source>
</evidence>
<dbReference type="SUPFAM" id="SSF51206">
    <property type="entry name" value="cAMP-binding domain-like"/>
    <property type="match status" value="1"/>
</dbReference>
<dbReference type="InterPro" id="IPR000595">
    <property type="entry name" value="cNMP-bd_dom"/>
</dbReference>
<sequence length="112" mass="13125">MRYKELPVALRERIFAYFEFKFHNQFFKESDINSMVSPLLRQICHLEDGAHFGEIALIFNEARITSVVAVTACELLILKRSDFLETIQPFPQFKKNLLTLATERMKKTILQS</sequence>
<dbReference type="GO" id="GO:0003254">
    <property type="term" value="P:regulation of membrane depolarization"/>
    <property type="evidence" value="ECO:0007669"/>
    <property type="project" value="TreeGrafter"/>
</dbReference>
<dbReference type="AlphaFoldDB" id="A0AAV8Y2V6"/>
<reference evidence="2" key="1">
    <citation type="journal article" date="2023" name="Insect Mol. Biol.">
        <title>Genome sequencing provides insights into the evolution of gene families encoding plant cell wall-degrading enzymes in longhorned beetles.</title>
        <authorList>
            <person name="Shin N.R."/>
            <person name="Okamura Y."/>
            <person name="Kirsch R."/>
            <person name="Pauchet Y."/>
        </authorList>
    </citation>
    <scope>NUCLEOTIDE SEQUENCE</scope>
    <source>
        <strain evidence="2">RBIC_L_NR</strain>
    </source>
</reference>
<dbReference type="GO" id="GO:0035725">
    <property type="term" value="P:sodium ion transmembrane transport"/>
    <property type="evidence" value="ECO:0007669"/>
    <property type="project" value="TreeGrafter"/>
</dbReference>
<dbReference type="PANTHER" id="PTHR45689">
    <property type="entry name" value="I[[H]] CHANNEL, ISOFORM E"/>
    <property type="match status" value="1"/>
</dbReference>
<name>A0AAV8Y2V6_9CUCU</name>
<dbReference type="EMBL" id="JANEYF010002500">
    <property type="protein sequence ID" value="KAJ8945715.1"/>
    <property type="molecule type" value="Genomic_DNA"/>
</dbReference>
<evidence type="ECO:0000313" key="2">
    <source>
        <dbReference type="EMBL" id="KAJ8945715.1"/>
    </source>
</evidence>
<dbReference type="GO" id="GO:0098855">
    <property type="term" value="C:HCN channel complex"/>
    <property type="evidence" value="ECO:0007669"/>
    <property type="project" value="TreeGrafter"/>
</dbReference>
<accession>A0AAV8Y2V6</accession>
<dbReference type="Proteomes" id="UP001162156">
    <property type="component" value="Unassembled WGS sequence"/>
</dbReference>
<protein>
    <recommendedName>
        <fullName evidence="1">Cyclic nucleotide-binding domain-containing protein</fullName>
    </recommendedName>
</protein>
<keyword evidence="3" id="KW-1185">Reference proteome</keyword>
<proteinExistence type="predicted"/>
<comment type="caution">
    <text evidence="2">The sequence shown here is derived from an EMBL/GenBank/DDBJ whole genome shotgun (WGS) entry which is preliminary data.</text>
</comment>
<dbReference type="Pfam" id="PF00027">
    <property type="entry name" value="cNMP_binding"/>
    <property type="match status" value="1"/>
</dbReference>
<dbReference type="InterPro" id="IPR014710">
    <property type="entry name" value="RmlC-like_jellyroll"/>
</dbReference>
<dbReference type="InterPro" id="IPR018490">
    <property type="entry name" value="cNMP-bd_dom_sf"/>
</dbReference>
<gene>
    <name evidence="2" type="ORF">NQ314_009077</name>
</gene>
<dbReference type="PANTHER" id="PTHR45689:SF14">
    <property type="entry name" value="CYCLIC NUCLEOTIDE-GATED CATION CHANNEL SUBUNIT A-LIKE PROTEIN"/>
    <property type="match status" value="1"/>
</dbReference>
<dbReference type="GO" id="GO:0005249">
    <property type="term" value="F:voltage-gated potassium channel activity"/>
    <property type="evidence" value="ECO:0007669"/>
    <property type="project" value="TreeGrafter"/>
</dbReference>
<organism evidence="2 3">
    <name type="scientific">Rhamnusium bicolor</name>
    <dbReference type="NCBI Taxonomy" id="1586634"/>
    <lineage>
        <taxon>Eukaryota</taxon>
        <taxon>Metazoa</taxon>
        <taxon>Ecdysozoa</taxon>
        <taxon>Arthropoda</taxon>
        <taxon>Hexapoda</taxon>
        <taxon>Insecta</taxon>
        <taxon>Pterygota</taxon>
        <taxon>Neoptera</taxon>
        <taxon>Endopterygota</taxon>
        <taxon>Coleoptera</taxon>
        <taxon>Polyphaga</taxon>
        <taxon>Cucujiformia</taxon>
        <taxon>Chrysomeloidea</taxon>
        <taxon>Cerambycidae</taxon>
        <taxon>Lepturinae</taxon>
        <taxon>Rhagiini</taxon>
        <taxon>Rhamnusium</taxon>
    </lineage>
</organism>
<evidence type="ECO:0000259" key="1">
    <source>
        <dbReference type="PROSITE" id="PS50042"/>
    </source>
</evidence>
<dbReference type="Gene3D" id="1.10.287.630">
    <property type="entry name" value="Helix hairpin bin"/>
    <property type="match status" value="1"/>
</dbReference>
<dbReference type="PROSITE" id="PS50042">
    <property type="entry name" value="CNMP_BINDING_3"/>
    <property type="match status" value="1"/>
</dbReference>